<dbReference type="PRINTS" id="PR00463">
    <property type="entry name" value="EP450I"/>
</dbReference>
<keyword evidence="7" id="KW-0560">Oxidoreductase</keyword>
<evidence type="ECO:0000256" key="2">
    <source>
        <dbReference type="ARBA" id="ARBA00010617"/>
    </source>
</evidence>
<organism evidence="13 14">
    <name type="scientific">Zea mays</name>
    <name type="common">Maize</name>
    <dbReference type="NCBI Taxonomy" id="4577"/>
    <lineage>
        <taxon>Eukaryota</taxon>
        <taxon>Viridiplantae</taxon>
        <taxon>Streptophyta</taxon>
        <taxon>Embryophyta</taxon>
        <taxon>Tracheophyta</taxon>
        <taxon>Spermatophyta</taxon>
        <taxon>Magnoliopsida</taxon>
        <taxon>Liliopsida</taxon>
        <taxon>Poales</taxon>
        <taxon>Poaceae</taxon>
        <taxon>PACMAD clade</taxon>
        <taxon>Panicoideae</taxon>
        <taxon>Andropogonodae</taxon>
        <taxon>Andropogoneae</taxon>
        <taxon>Tripsacinae</taxon>
        <taxon>Zea</taxon>
    </lineage>
</organism>
<evidence type="ECO:0000256" key="10">
    <source>
        <dbReference type="ARBA" id="ARBA00023136"/>
    </source>
</evidence>
<dbReference type="AlphaFoldDB" id="A0A3L6FWM7"/>
<protein>
    <submittedName>
        <fullName evidence="13">Cytokinin hydroxylase</fullName>
    </submittedName>
</protein>
<dbReference type="SUPFAM" id="SSF48264">
    <property type="entry name" value="Cytochrome P450"/>
    <property type="match status" value="1"/>
</dbReference>
<dbReference type="GO" id="GO:0005506">
    <property type="term" value="F:iron ion binding"/>
    <property type="evidence" value="ECO:0007669"/>
    <property type="project" value="InterPro"/>
</dbReference>
<comment type="subcellular location">
    <subcellularLocation>
        <location evidence="1">Membrane</location>
    </subcellularLocation>
</comment>
<accession>A0A3L6FWM7</accession>
<feature type="binding site" description="axial binding residue" evidence="11">
    <location>
        <position position="511"/>
    </location>
    <ligand>
        <name>heme</name>
        <dbReference type="ChEBI" id="CHEBI:30413"/>
    </ligand>
    <ligandPart>
        <name>Fe</name>
        <dbReference type="ChEBI" id="CHEBI:18248"/>
    </ligandPart>
</feature>
<dbReference type="PRINTS" id="PR00385">
    <property type="entry name" value="P450"/>
</dbReference>
<gene>
    <name evidence="13" type="primary">CYP735A1_0</name>
    <name evidence="13" type="ORF">Zm00014a_015119</name>
</gene>
<dbReference type="GO" id="GO:0016020">
    <property type="term" value="C:membrane"/>
    <property type="evidence" value="ECO:0007669"/>
    <property type="project" value="UniProtKB-SubCell"/>
</dbReference>
<evidence type="ECO:0000256" key="3">
    <source>
        <dbReference type="ARBA" id="ARBA00022617"/>
    </source>
</evidence>
<keyword evidence="8 11" id="KW-0408">Iron</keyword>
<feature type="region of interest" description="Disordered" evidence="12">
    <location>
        <begin position="147"/>
        <end position="182"/>
    </location>
</feature>
<dbReference type="InterPro" id="IPR036396">
    <property type="entry name" value="Cyt_P450_sf"/>
</dbReference>
<evidence type="ECO:0000313" key="13">
    <source>
        <dbReference type="EMBL" id="PWZ39285.1"/>
    </source>
</evidence>
<proteinExistence type="inferred from homology"/>
<evidence type="ECO:0000256" key="9">
    <source>
        <dbReference type="ARBA" id="ARBA00023033"/>
    </source>
</evidence>
<keyword evidence="9" id="KW-0503">Monooxygenase</keyword>
<dbReference type="InterPro" id="IPR002401">
    <property type="entry name" value="Cyt_P450_E_grp-I"/>
</dbReference>
<keyword evidence="4" id="KW-0812">Transmembrane</keyword>
<dbReference type="Proteomes" id="UP000251960">
    <property type="component" value="Chromosome 2"/>
</dbReference>
<keyword evidence="10" id="KW-0472">Membrane</keyword>
<reference evidence="13 14" key="1">
    <citation type="journal article" date="2018" name="Nat. Genet.">
        <title>Extensive intraspecific gene order and gene structural variations between Mo17 and other maize genomes.</title>
        <authorList>
            <person name="Sun S."/>
            <person name="Zhou Y."/>
            <person name="Chen J."/>
            <person name="Shi J."/>
            <person name="Zhao H."/>
            <person name="Zhao H."/>
            <person name="Song W."/>
            <person name="Zhang M."/>
            <person name="Cui Y."/>
            <person name="Dong X."/>
            <person name="Liu H."/>
            <person name="Ma X."/>
            <person name="Jiao Y."/>
            <person name="Wang B."/>
            <person name="Wei X."/>
            <person name="Stein J.C."/>
            <person name="Glaubitz J.C."/>
            <person name="Lu F."/>
            <person name="Yu G."/>
            <person name="Liang C."/>
            <person name="Fengler K."/>
            <person name="Li B."/>
            <person name="Rafalski A."/>
            <person name="Schnable P.S."/>
            <person name="Ware D.H."/>
            <person name="Buckler E.S."/>
            <person name="Lai J."/>
        </authorList>
    </citation>
    <scope>NUCLEOTIDE SEQUENCE [LARGE SCALE GENOMIC DNA]</scope>
    <source>
        <strain evidence="14">cv. Missouri 17</strain>
        <tissue evidence="13">Seedling</tissue>
    </source>
</reference>
<evidence type="ECO:0000256" key="12">
    <source>
        <dbReference type="SAM" id="MobiDB-lite"/>
    </source>
</evidence>
<dbReference type="EMBL" id="NCVQ01000003">
    <property type="protein sequence ID" value="PWZ39285.1"/>
    <property type="molecule type" value="Genomic_DNA"/>
</dbReference>
<dbReference type="Gene3D" id="1.10.630.10">
    <property type="entry name" value="Cytochrome P450"/>
    <property type="match status" value="1"/>
</dbReference>
<dbReference type="GO" id="GO:0006629">
    <property type="term" value="P:lipid metabolic process"/>
    <property type="evidence" value="ECO:0007669"/>
    <property type="project" value="UniProtKB-ARBA"/>
</dbReference>
<keyword evidence="6" id="KW-1133">Transmembrane helix</keyword>
<keyword evidence="5 11" id="KW-0479">Metal-binding</keyword>
<dbReference type="GO" id="GO:0016705">
    <property type="term" value="F:oxidoreductase activity, acting on paired donors, with incorporation or reduction of molecular oxygen"/>
    <property type="evidence" value="ECO:0007669"/>
    <property type="project" value="InterPro"/>
</dbReference>
<evidence type="ECO:0000256" key="4">
    <source>
        <dbReference type="ARBA" id="ARBA00022692"/>
    </source>
</evidence>
<dbReference type="GO" id="GO:0004497">
    <property type="term" value="F:monooxygenase activity"/>
    <property type="evidence" value="ECO:0007669"/>
    <property type="project" value="UniProtKB-KW"/>
</dbReference>
<evidence type="ECO:0000256" key="5">
    <source>
        <dbReference type="ARBA" id="ARBA00022723"/>
    </source>
</evidence>
<keyword evidence="3 11" id="KW-0349">Heme</keyword>
<dbReference type="GO" id="GO:0020037">
    <property type="term" value="F:heme binding"/>
    <property type="evidence" value="ECO:0007669"/>
    <property type="project" value="InterPro"/>
</dbReference>
<comment type="cofactor">
    <cofactor evidence="11">
        <name>heme</name>
        <dbReference type="ChEBI" id="CHEBI:30413"/>
    </cofactor>
</comment>
<evidence type="ECO:0000256" key="11">
    <source>
        <dbReference type="PIRSR" id="PIRSR602401-1"/>
    </source>
</evidence>
<evidence type="ECO:0000256" key="7">
    <source>
        <dbReference type="ARBA" id="ARBA00023002"/>
    </source>
</evidence>
<sequence>MAFVALMVMASPVLILLLRAAWITLSCYLLTPLRIRRIMARQGVHGPPPRPLIGNLRDVSALVAQATANDMPALSHDTVGRLMPHYVLWSRTYGESGMARMEVVRVLVRERAAPVPDGRSADQRVPVVQVRGERHGQVVAAAPGDQALHRPRSSHGQRRALVAPAPRRRPGVHARQAQGESSAPPPFAFFLSHFPRFFLLDWTCWPLTSPGVSQGRVCHMVECTKQTIRELREAASVPSPGGGRRREVEIGGYMARLTGDIISHTEFDTSYDTGKLIFRLLEDLQRLTASSSRHLWIPGSQYIPSKYRSEIRRLNGELEAVLTESIGRSREIADEGRTTSAYGRGLLAMLLAEMEEKKAEQFSYDLQLVVDECKTFFFAGHDTSALLLTWALMLLATHPEWQNRARAEVARVCGDDLPSYDDLSKLTLQMIIHETLRLYPPATLLPRMVFEDIRLTGGLHLPRGLSVWIPVLAIHHDESIWGPDANEFRPERFAAGRRPLFLPFASGPRNCVGQAYALVEAKVVLAMLLSHFRIAISDDYRHAPVNVLTLRPKHGVPVHLRPLRP</sequence>
<evidence type="ECO:0000256" key="6">
    <source>
        <dbReference type="ARBA" id="ARBA00022989"/>
    </source>
</evidence>
<evidence type="ECO:0000313" key="14">
    <source>
        <dbReference type="Proteomes" id="UP000251960"/>
    </source>
</evidence>
<dbReference type="InterPro" id="IPR050665">
    <property type="entry name" value="Cytochrome_P450_Monooxygen"/>
</dbReference>
<name>A0A3L6FWM7_MAIZE</name>
<feature type="compositionally biased region" description="Basic residues" evidence="12">
    <location>
        <begin position="149"/>
        <end position="158"/>
    </location>
</feature>
<comment type="similarity">
    <text evidence="2">Belongs to the cytochrome P450 family.</text>
</comment>
<dbReference type="PANTHER" id="PTHR24282">
    <property type="entry name" value="CYTOCHROME P450 FAMILY MEMBER"/>
    <property type="match status" value="1"/>
</dbReference>
<dbReference type="ExpressionAtlas" id="A0A3L6FWM7">
    <property type="expression patterns" value="baseline and differential"/>
</dbReference>
<dbReference type="InterPro" id="IPR001128">
    <property type="entry name" value="Cyt_P450"/>
</dbReference>
<evidence type="ECO:0000256" key="1">
    <source>
        <dbReference type="ARBA" id="ARBA00004370"/>
    </source>
</evidence>
<dbReference type="PANTHER" id="PTHR24282:SF228">
    <property type="entry name" value="CYTOKININ HYDROXYLASE"/>
    <property type="match status" value="1"/>
</dbReference>
<evidence type="ECO:0000256" key="8">
    <source>
        <dbReference type="ARBA" id="ARBA00023004"/>
    </source>
</evidence>
<comment type="caution">
    <text evidence="13">The sequence shown here is derived from an EMBL/GenBank/DDBJ whole genome shotgun (WGS) entry which is preliminary data.</text>
</comment>
<dbReference type="Pfam" id="PF00067">
    <property type="entry name" value="p450"/>
    <property type="match status" value="1"/>
</dbReference>